<dbReference type="Pfam" id="PF00067">
    <property type="entry name" value="p450"/>
    <property type="match status" value="1"/>
</dbReference>
<accession>A0AAD5YVS8</accession>
<evidence type="ECO:0000256" key="8">
    <source>
        <dbReference type="ARBA" id="ARBA00022989"/>
    </source>
</evidence>
<organism evidence="15 16">
    <name type="scientific">Leucocoprinus birnbaumii</name>
    <dbReference type="NCBI Taxonomy" id="56174"/>
    <lineage>
        <taxon>Eukaryota</taxon>
        <taxon>Fungi</taxon>
        <taxon>Dikarya</taxon>
        <taxon>Basidiomycota</taxon>
        <taxon>Agaricomycotina</taxon>
        <taxon>Agaricomycetes</taxon>
        <taxon>Agaricomycetidae</taxon>
        <taxon>Agaricales</taxon>
        <taxon>Agaricineae</taxon>
        <taxon>Agaricaceae</taxon>
        <taxon>Leucocoprinus</taxon>
    </lineage>
</organism>
<keyword evidence="5 13" id="KW-0349">Heme</keyword>
<evidence type="ECO:0000256" key="2">
    <source>
        <dbReference type="ARBA" id="ARBA00004370"/>
    </source>
</evidence>
<dbReference type="InterPro" id="IPR036396">
    <property type="entry name" value="Cyt_P450_sf"/>
</dbReference>
<dbReference type="PANTHER" id="PTHR24305:SF166">
    <property type="entry name" value="CYTOCHROME P450 12A4, MITOCHONDRIAL-RELATED"/>
    <property type="match status" value="1"/>
</dbReference>
<dbReference type="GO" id="GO:0020037">
    <property type="term" value="F:heme binding"/>
    <property type="evidence" value="ECO:0007669"/>
    <property type="project" value="InterPro"/>
</dbReference>
<evidence type="ECO:0000256" key="5">
    <source>
        <dbReference type="ARBA" id="ARBA00022617"/>
    </source>
</evidence>
<protein>
    <recommendedName>
        <fullName evidence="17">Cytochrome P450</fullName>
    </recommendedName>
</protein>
<keyword evidence="8 14" id="KW-1133">Transmembrane helix</keyword>
<evidence type="ECO:0000256" key="7">
    <source>
        <dbReference type="ARBA" id="ARBA00022723"/>
    </source>
</evidence>
<dbReference type="GO" id="GO:0016705">
    <property type="term" value="F:oxidoreductase activity, acting on paired donors, with incorporation or reduction of molecular oxygen"/>
    <property type="evidence" value="ECO:0007669"/>
    <property type="project" value="InterPro"/>
</dbReference>
<comment type="caution">
    <text evidence="15">The sequence shown here is derived from an EMBL/GenBank/DDBJ whole genome shotgun (WGS) entry which is preliminary data.</text>
</comment>
<evidence type="ECO:0000256" key="3">
    <source>
        <dbReference type="ARBA" id="ARBA00004721"/>
    </source>
</evidence>
<name>A0AAD5YVS8_9AGAR</name>
<keyword evidence="7 13" id="KW-0479">Metal-binding</keyword>
<dbReference type="Proteomes" id="UP001213000">
    <property type="component" value="Unassembled WGS sequence"/>
</dbReference>
<evidence type="ECO:0000256" key="9">
    <source>
        <dbReference type="ARBA" id="ARBA00023002"/>
    </source>
</evidence>
<dbReference type="PRINTS" id="PR00463">
    <property type="entry name" value="EP450I"/>
</dbReference>
<feature type="transmembrane region" description="Helical" evidence="14">
    <location>
        <begin position="17"/>
        <end position="36"/>
    </location>
</feature>
<dbReference type="GO" id="GO:0005506">
    <property type="term" value="F:iron ion binding"/>
    <property type="evidence" value="ECO:0007669"/>
    <property type="project" value="InterPro"/>
</dbReference>
<dbReference type="SUPFAM" id="SSF48264">
    <property type="entry name" value="Cytochrome P450"/>
    <property type="match status" value="1"/>
</dbReference>
<dbReference type="InterPro" id="IPR050121">
    <property type="entry name" value="Cytochrome_P450_monoxygenase"/>
</dbReference>
<gene>
    <name evidence="15" type="ORF">NP233_g446</name>
</gene>
<evidence type="ECO:0000313" key="16">
    <source>
        <dbReference type="Proteomes" id="UP001213000"/>
    </source>
</evidence>
<keyword evidence="6 14" id="KW-0812">Transmembrane</keyword>
<feature type="binding site" description="axial binding residue" evidence="13">
    <location>
        <position position="476"/>
    </location>
    <ligand>
        <name>heme</name>
        <dbReference type="ChEBI" id="CHEBI:30413"/>
    </ligand>
    <ligandPart>
        <name>Fe</name>
        <dbReference type="ChEBI" id="CHEBI:18248"/>
    </ligandPart>
</feature>
<comment type="cofactor">
    <cofactor evidence="1 13">
        <name>heme</name>
        <dbReference type="ChEBI" id="CHEBI:30413"/>
    </cofactor>
</comment>
<evidence type="ECO:0000313" key="15">
    <source>
        <dbReference type="EMBL" id="KAJ3576433.1"/>
    </source>
</evidence>
<keyword evidence="11" id="KW-0503">Monooxygenase</keyword>
<comment type="pathway">
    <text evidence="3">Secondary metabolite biosynthesis; terpenoid biosynthesis.</text>
</comment>
<dbReference type="InterPro" id="IPR001128">
    <property type="entry name" value="Cyt_P450"/>
</dbReference>
<proteinExistence type="inferred from homology"/>
<comment type="subcellular location">
    <subcellularLocation>
        <location evidence="2">Membrane</location>
    </subcellularLocation>
</comment>
<evidence type="ECO:0000256" key="13">
    <source>
        <dbReference type="PIRSR" id="PIRSR602401-1"/>
    </source>
</evidence>
<evidence type="ECO:0008006" key="17">
    <source>
        <dbReference type="Google" id="ProtNLM"/>
    </source>
</evidence>
<dbReference type="PRINTS" id="PR00385">
    <property type="entry name" value="P450"/>
</dbReference>
<evidence type="ECO:0000256" key="12">
    <source>
        <dbReference type="ARBA" id="ARBA00023136"/>
    </source>
</evidence>
<dbReference type="GO" id="GO:0004497">
    <property type="term" value="F:monooxygenase activity"/>
    <property type="evidence" value="ECO:0007669"/>
    <property type="project" value="UniProtKB-KW"/>
</dbReference>
<dbReference type="GO" id="GO:0016020">
    <property type="term" value="C:membrane"/>
    <property type="evidence" value="ECO:0007669"/>
    <property type="project" value="UniProtKB-SubCell"/>
</dbReference>
<dbReference type="EMBL" id="JANIEX010000012">
    <property type="protein sequence ID" value="KAJ3576433.1"/>
    <property type="molecule type" value="Genomic_DNA"/>
</dbReference>
<comment type="similarity">
    <text evidence="4">Belongs to the cytochrome P450 family.</text>
</comment>
<reference evidence="15" key="1">
    <citation type="submission" date="2022-07" db="EMBL/GenBank/DDBJ databases">
        <title>Genome Sequence of Leucocoprinus birnbaumii.</title>
        <authorList>
            <person name="Buettner E."/>
        </authorList>
    </citation>
    <scope>NUCLEOTIDE SEQUENCE</scope>
    <source>
        <strain evidence="15">VT141</strain>
    </source>
</reference>
<keyword evidence="9" id="KW-0560">Oxidoreductase</keyword>
<evidence type="ECO:0000256" key="14">
    <source>
        <dbReference type="SAM" id="Phobius"/>
    </source>
</evidence>
<dbReference type="PANTHER" id="PTHR24305">
    <property type="entry name" value="CYTOCHROME P450"/>
    <property type="match status" value="1"/>
</dbReference>
<evidence type="ECO:0000256" key="4">
    <source>
        <dbReference type="ARBA" id="ARBA00010617"/>
    </source>
</evidence>
<evidence type="ECO:0000256" key="11">
    <source>
        <dbReference type="ARBA" id="ARBA00023033"/>
    </source>
</evidence>
<feature type="transmembrane region" description="Helical" evidence="14">
    <location>
        <begin position="152"/>
        <end position="171"/>
    </location>
</feature>
<evidence type="ECO:0000256" key="1">
    <source>
        <dbReference type="ARBA" id="ARBA00001971"/>
    </source>
</evidence>
<evidence type="ECO:0000256" key="6">
    <source>
        <dbReference type="ARBA" id="ARBA00022692"/>
    </source>
</evidence>
<evidence type="ECO:0000256" key="10">
    <source>
        <dbReference type="ARBA" id="ARBA00023004"/>
    </source>
</evidence>
<keyword evidence="12 14" id="KW-0472">Membrane</keyword>
<dbReference type="Gene3D" id="1.10.630.10">
    <property type="entry name" value="Cytochrome P450"/>
    <property type="match status" value="1"/>
</dbReference>
<keyword evidence="16" id="KW-1185">Reference proteome</keyword>
<keyword evidence="10 13" id="KW-0408">Iron</keyword>
<dbReference type="AlphaFoldDB" id="A0AAD5YVS8"/>
<dbReference type="InterPro" id="IPR002401">
    <property type="entry name" value="Cyt_P450_E_grp-I"/>
</dbReference>
<sequence>MLGEVIWQAYSLSQVPHLPLLVILCLALFIVYRVLLYPKYFSPYRHIPGPLAFVFSSDLAKHFLYGPPLRANSPEGQDDGYNKFNDTNVIRIVGPLGLERLVLLSPLAWEHALITRWQDYPRPKFYRNAFKIVIGSGLLTTEGRDRVLMKKMIAPAFSLPSLVLRGSYAVYGVTMSRNIIKQQTVLLYSLIDVLTQRVLTLESPSSGVVLGIHEWMSKASLDMICSSAFSYDANALHNPHSELVVAFRNLEKLQGGLSIRLFLALSIIPGFGRFVSTKAAWRLRKMLGLIPFFGNASILVNTTKTRLLTCGEFPLFSLIKTTKFSTADILYQLNILGAGREGLESGLSWSLYFLAVNQDAQEKLRREVTPLLAKDPRPSYKALSALKWLDCVVMESLRLFPPSPGTYRQAEVPDHMDRIPIPKGTLVYFPFRIFNTCKSRWGNDAEKFRPERWLTLSESANARKSFAAFSFGPRACTGRTMAMIAMKVVLASLVAKFEFDLAYEGQLPRPITSISTKPKDNMPLRLRLVDQGAFSSK</sequence>